<evidence type="ECO:0000313" key="2">
    <source>
        <dbReference type="Proteomes" id="UP001224644"/>
    </source>
</evidence>
<reference evidence="2" key="1">
    <citation type="journal article" date="2019" name="Int. J. Syst. Evol. Microbiol.">
        <title>The Global Catalogue of Microorganisms (GCM) 10K type strain sequencing project: providing services to taxonomists for standard genome sequencing and annotation.</title>
        <authorList>
            <consortium name="The Broad Institute Genomics Platform"/>
            <consortium name="The Broad Institute Genome Sequencing Center for Infectious Disease"/>
            <person name="Wu L."/>
            <person name="Ma J."/>
        </authorList>
    </citation>
    <scope>NUCLEOTIDE SEQUENCE [LARGE SCALE GENOMIC DNA]</scope>
    <source>
        <strain evidence="2">CECT 7069</strain>
    </source>
</reference>
<gene>
    <name evidence="1" type="ORF">QWZ12_13710</name>
</gene>
<accession>A0ABT8BHN4</accession>
<comment type="caution">
    <text evidence="1">The sequence shown here is derived from an EMBL/GenBank/DDBJ whole genome shotgun (WGS) entry which is preliminary data.</text>
</comment>
<organism evidence="1 2">
    <name type="scientific">Methylobacterium adhaesivum</name>
    <dbReference type="NCBI Taxonomy" id="333297"/>
    <lineage>
        <taxon>Bacteria</taxon>
        <taxon>Pseudomonadati</taxon>
        <taxon>Pseudomonadota</taxon>
        <taxon>Alphaproteobacteria</taxon>
        <taxon>Hyphomicrobiales</taxon>
        <taxon>Methylobacteriaceae</taxon>
        <taxon>Methylobacterium</taxon>
    </lineage>
</organism>
<dbReference type="EMBL" id="JAUFPX010000012">
    <property type="protein sequence ID" value="MDN3591657.1"/>
    <property type="molecule type" value="Genomic_DNA"/>
</dbReference>
<name>A0ABT8BHN4_9HYPH</name>
<sequence length="315" mass="35151">MPIPPEQRLALSDMLELTLRRLTGNHFQEFFCRMMELRHPDAFMRPALEGSLGDRKCDGYLRPGHEIFQCYGAENGGAKVKAVNARLAAKIDEDYVGAAGHWPDMKVWHIVNNFILGMGTTPLARIDALQAANPHHRIAVFGWATFEAHIMSLESYQVTGLLGREVTAEDFRNIQAPEVVAVIDAIAQGTLEELPEDDERRDVPVGKLRTNGLSGAIQRKIAMGGLNERIVKREIEGHPVPLMAMTIANEFRRQYVDLDLQGLEPDDIMMKLYGNIVGHGPVAVEMDVAAWSLLSYLFVRCTIFKDKVVDEGVFG</sequence>
<evidence type="ECO:0000313" key="1">
    <source>
        <dbReference type="EMBL" id="MDN3591657.1"/>
    </source>
</evidence>
<protein>
    <submittedName>
        <fullName evidence="1">Uncharacterized protein</fullName>
    </submittedName>
</protein>
<dbReference type="RefSeq" id="WP_056378837.1">
    <property type="nucleotide sequence ID" value="NZ_BPQD01000014.1"/>
</dbReference>
<proteinExistence type="predicted"/>
<keyword evidence="2" id="KW-1185">Reference proteome</keyword>
<dbReference type="Proteomes" id="UP001224644">
    <property type="component" value="Unassembled WGS sequence"/>
</dbReference>